<dbReference type="AlphaFoldDB" id="A0A0V0SMK0"/>
<reference evidence="1 2" key="1">
    <citation type="submission" date="2015-01" db="EMBL/GenBank/DDBJ databases">
        <title>Evolution of Trichinella species and genotypes.</title>
        <authorList>
            <person name="Korhonen P.K."/>
            <person name="Edoardo P."/>
            <person name="Giuseppe L.R."/>
            <person name="Gasser R.B."/>
        </authorList>
    </citation>
    <scope>NUCLEOTIDE SEQUENCE [LARGE SCALE GENOMIC DNA]</scope>
    <source>
        <strain evidence="1">ISS37</strain>
    </source>
</reference>
<comment type="caution">
    <text evidence="1">The sequence shown here is derived from an EMBL/GenBank/DDBJ whole genome shotgun (WGS) entry which is preliminary data.</text>
</comment>
<gene>
    <name evidence="1" type="ORF">T07_10626</name>
</gene>
<keyword evidence="2" id="KW-1185">Reference proteome</keyword>
<dbReference type="Proteomes" id="UP000054630">
    <property type="component" value="Unassembled WGS sequence"/>
</dbReference>
<evidence type="ECO:0000313" key="1">
    <source>
        <dbReference type="EMBL" id="KRX28191.1"/>
    </source>
</evidence>
<accession>A0A0V0SMK0</accession>
<organism evidence="1 2">
    <name type="scientific">Trichinella nelsoni</name>
    <dbReference type="NCBI Taxonomy" id="6336"/>
    <lineage>
        <taxon>Eukaryota</taxon>
        <taxon>Metazoa</taxon>
        <taxon>Ecdysozoa</taxon>
        <taxon>Nematoda</taxon>
        <taxon>Enoplea</taxon>
        <taxon>Dorylaimia</taxon>
        <taxon>Trichinellida</taxon>
        <taxon>Trichinellidae</taxon>
        <taxon>Trichinella</taxon>
    </lineage>
</organism>
<evidence type="ECO:0000313" key="2">
    <source>
        <dbReference type="Proteomes" id="UP000054630"/>
    </source>
</evidence>
<dbReference type="EMBL" id="JYDL01000001">
    <property type="protein sequence ID" value="KRX28191.1"/>
    <property type="molecule type" value="Genomic_DNA"/>
</dbReference>
<protein>
    <submittedName>
        <fullName evidence="1">Uncharacterized protein</fullName>
    </submittedName>
</protein>
<proteinExistence type="predicted"/>
<name>A0A0V0SMK0_9BILA</name>
<sequence length="32" mass="4023">MEFSKNNKMFLLAFNKQLKLLRFKRMLLRCFL</sequence>